<evidence type="ECO:0000313" key="2">
    <source>
        <dbReference type="Proteomes" id="UP001403385"/>
    </source>
</evidence>
<dbReference type="Proteomes" id="UP001403385">
    <property type="component" value="Unassembled WGS sequence"/>
</dbReference>
<protein>
    <submittedName>
        <fullName evidence="1">Uncharacterized protein</fullName>
    </submittedName>
</protein>
<keyword evidence="2" id="KW-1185">Reference proteome</keyword>
<reference evidence="1 2" key="1">
    <citation type="submission" date="2024-04" db="EMBL/GenBank/DDBJ databases">
        <title>Novel genus in family Flammeovirgaceae.</title>
        <authorList>
            <person name="Nguyen T.H."/>
            <person name="Vuong T.Q."/>
            <person name="Le H."/>
            <person name="Kim S.-G."/>
        </authorList>
    </citation>
    <scope>NUCLEOTIDE SEQUENCE [LARGE SCALE GENOMIC DNA]</scope>
    <source>
        <strain evidence="1 2">JCM 23209</strain>
    </source>
</reference>
<name>A0AAW9S7C3_9BACT</name>
<dbReference type="EMBL" id="JBDKWZ010000019">
    <property type="protein sequence ID" value="MEN7551095.1"/>
    <property type="molecule type" value="Genomic_DNA"/>
</dbReference>
<evidence type="ECO:0000313" key="1">
    <source>
        <dbReference type="EMBL" id="MEN7551095.1"/>
    </source>
</evidence>
<dbReference type="RefSeq" id="WP_346823877.1">
    <property type="nucleotide sequence ID" value="NZ_JBDKWZ010000019.1"/>
</dbReference>
<comment type="caution">
    <text evidence="1">The sequence shown here is derived from an EMBL/GenBank/DDBJ whole genome shotgun (WGS) entry which is preliminary data.</text>
</comment>
<sequence length="49" mass="5469">MNKRFIRAGKLKKALFPGLYHALPEAQVGQQLAFTGNCSHLKNGYSNHI</sequence>
<gene>
    <name evidence="1" type="ORF">AAG747_24450</name>
</gene>
<accession>A0AAW9S7C3</accession>
<proteinExistence type="predicted"/>
<dbReference type="AlphaFoldDB" id="A0AAW9S7C3"/>
<organism evidence="1 2">
    <name type="scientific">Rapidithrix thailandica</name>
    <dbReference type="NCBI Taxonomy" id="413964"/>
    <lineage>
        <taxon>Bacteria</taxon>
        <taxon>Pseudomonadati</taxon>
        <taxon>Bacteroidota</taxon>
        <taxon>Cytophagia</taxon>
        <taxon>Cytophagales</taxon>
        <taxon>Flammeovirgaceae</taxon>
        <taxon>Rapidithrix</taxon>
    </lineage>
</organism>